<evidence type="ECO:0000256" key="2">
    <source>
        <dbReference type="SAM" id="SignalP"/>
    </source>
</evidence>
<accession>A0A4P6FF76</accession>
<dbReference type="OrthoDB" id="26872at2"/>
<dbReference type="AlphaFoldDB" id="A0A4P6FF76"/>
<gene>
    <name evidence="4" type="ORF">ET445_00895</name>
</gene>
<organism evidence="4 5">
    <name type="scientific">Agromyces protaetiae</name>
    <dbReference type="NCBI Taxonomy" id="2509455"/>
    <lineage>
        <taxon>Bacteria</taxon>
        <taxon>Bacillati</taxon>
        <taxon>Actinomycetota</taxon>
        <taxon>Actinomycetes</taxon>
        <taxon>Micrococcales</taxon>
        <taxon>Microbacteriaceae</taxon>
        <taxon>Agromyces</taxon>
    </lineage>
</organism>
<sequence>MLLAVVALVAFTAGGHAATSAIEPIPTDTSADAGFARDMQVHHMQGVELAMIVRDLTDDEEVRRLAYDMATTQAQQAGQMYAWLEEWGLSQLGTEPSMAWTAKPAEGAPSGTHEHEHSADASEGAPADGGAAPGDPTAMPGYATPTQIDALRAATGVEAERMFLELMIAHHRGGVEMAEAAAARAQSRVVLTLADAIIASQNGEIALMEEMLAARS</sequence>
<dbReference type="InterPro" id="IPR012347">
    <property type="entry name" value="Ferritin-like"/>
</dbReference>
<dbReference type="PANTHER" id="PTHR36933:SF1">
    <property type="entry name" value="SLL0788 PROTEIN"/>
    <property type="match status" value="1"/>
</dbReference>
<keyword evidence="2" id="KW-0732">Signal</keyword>
<evidence type="ECO:0000313" key="5">
    <source>
        <dbReference type="Proteomes" id="UP000291259"/>
    </source>
</evidence>
<feature type="signal peptide" evidence="2">
    <location>
        <begin position="1"/>
        <end position="17"/>
    </location>
</feature>
<feature type="compositionally biased region" description="Low complexity" evidence="1">
    <location>
        <begin position="121"/>
        <end position="141"/>
    </location>
</feature>
<dbReference type="Proteomes" id="UP000291259">
    <property type="component" value="Chromosome"/>
</dbReference>
<dbReference type="PANTHER" id="PTHR36933">
    <property type="entry name" value="SLL0788 PROTEIN"/>
    <property type="match status" value="1"/>
</dbReference>
<reference evidence="4 5" key="1">
    <citation type="submission" date="2019-01" db="EMBL/GenBank/DDBJ databases">
        <title>Genome sequencing of strain FW100M-8.</title>
        <authorList>
            <person name="Heo J."/>
            <person name="Kim S.-J."/>
            <person name="Kim J.-S."/>
            <person name="Hong S.-B."/>
            <person name="Kwon S.-W."/>
        </authorList>
    </citation>
    <scope>NUCLEOTIDE SEQUENCE [LARGE SCALE GENOMIC DNA]</scope>
    <source>
        <strain evidence="4 5">FW100M-8</strain>
    </source>
</reference>
<protein>
    <submittedName>
        <fullName evidence="4">DUF305 domain-containing protein</fullName>
    </submittedName>
</protein>
<evidence type="ECO:0000259" key="3">
    <source>
        <dbReference type="Pfam" id="PF03713"/>
    </source>
</evidence>
<feature type="chain" id="PRO_5020737954" evidence="2">
    <location>
        <begin position="18"/>
        <end position="216"/>
    </location>
</feature>
<dbReference type="KEGG" id="agf:ET445_00895"/>
<dbReference type="Pfam" id="PF03713">
    <property type="entry name" value="DUF305"/>
    <property type="match status" value="1"/>
</dbReference>
<evidence type="ECO:0000313" key="4">
    <source>
        <dbReference type="EMBL" id="QAY74802.1"/>
    </source>
</evidence>
<keyword evidence="5" id="KW-1185">Reference proteome</keyword>
<dbReference type="InterPro" id="IPR005183">
    <property type="entry name" value="DUF305_CopM-like"/>
</dbReference>
<evidence type="ECO:0000256" key="1">
    <source>
        <dbReference type="SAM" id="MobiDB-lite"/>
    </source>
</evidence>
<feature type="domain" description="DUF305" evidence="3">
    <location>
        <begin position="32"/>
        <end position="212"/>
    </location>
</feature>
<proteinExistence type="predicted"/>
<dbReference type="Gene3D" id="1.20.1260.10">
    <property type="match status" value="1"/>
</dbReference>
<feature type="region of interest" description="Disordered" evidence="1">
    <location>
        <begin position="102"/>
        <end position="142"/>
    </location>
</feature>
<name>A0A4P6FF76_9MICO</name>
<dbReference type="EMBL" id="CP035491">
    <property type="protein sequence ID" value="QAY74802.1"/>
    <property type="molecule type" value="Genomic_DNA"/>
</dbReference>